<accession>A0A432JJ22</accession>
<protein>
    <submittedName>
        <fullName evidence="2">Diguanylate cyclase</fullName>
    </submittedName>
</protein>
<comment type="caution">
    <text evidence="2">The sequence shown here is derived from an EMBL/GenBank/DDBJ whole genome shotgun (WGS) entry which is preliminary data.</text>
</comment>
<dbReference type="AlphaFoldDB" id="A0A432JJ22"/>
<dbReference type="Gene3D" id="3.30.70.270">
    <property type="match status" value="1"/>
</dbReference>
<dbReference type="InterPro" id="IPR000160">
    <property type="entry name" value="GGDEF_dom"/>
</dbReference>
<dbReference type="Pfam" id="PF00990">
    <property type="entry name" value="GGDEF"/>
    <property type="match status" value="1"/>
</dbReference>
<dbReference type="InterPro" id="IPR029787">
    <property type="entry name" value="Nucleotide_cyclase"/>
</dbReference>
<proteinExistence type="predicted"/>
<dbReference type="EMBL" id="RXHI01000015">
    <property type="protein sequence ID" value="RUA22518.1"/>
    <property type="molecule type" value="Genomic_DNA"/>
</dbReference>
<name>A0A432JJ22_9GAMM</name>
<gene>
    <name evidence="2" type="ORF">DSL92_05315</name>
</gene>
<organism evidence="2">
    <name type="scientific">Billgrantia gudaonensis</name>
    <dbReference type="NCBI Taxonomy" id="376427"/>
    <lineage>
        <taxon>Bacteria</taxon>
        <taxon>Pseudomonadati</taxon>
        <taxon>Pseudomonadota</taxon>
        <taxon>Gammaproteobacteria</taxon>
        <taxon>Oceanospirillales</taxon>
        <taxon>Halomonadaceae</taxon>
        <taxon>Billgrantia</taxon>
    </lineage>
</organism>
<evidence type="ECO:0000259" key="1">
    <source>
        <dbReference type="PROSITE" id="PS50887"/>
    </source>
</evidence>
<evidence type="ECO:0000313" key="2">
    <source>
        <dbReference type="EMBL" id="RUA22518.1"/>
    </source>
</evidence>
<sequence>MSELVQERLRKSDLLARWGGEEFTMLLPETPAEGSATG</sequence>
<dbReference type="PROSITE" id="PS50887">
    <property type="entry name" value="GGDEF"/>
    <property type="match status" value="1"/>
</dbReference>
<reference evidence="2" key="1">
    <citation type="submission" date="2018-12" db="EMBL/GenBank/DDBJ databases">
        <authorList>
            <person name="Jadhav K."/>
            <person name="Kushwaha B."/>
            <person name="Jadhav I."/>
        </authorList>
    </citation>
    <scope>NUCLEOTIDE SEQUENCE [LARGE SCALE GENOMIC DNA]</scope>
    <source>
        <strain evidence="2">SBS 10</strain>
    </source>
</reference>
<dbReference type="InterPro" id="IPR043128">
    <property type="entry name" value="Rev_trsase/Diguanyl_cyclase"/>
</dbReference>
<dbReference type="SUPFAM" id="SSF55073">
    <property type="entry name" value="Nucleotide cyclase"/>
    <property type="match status" value="1"/>
</dbReference>
<feature type="domain" description="GGDEF" evidence="1">
    <location>
        <begin position="1"/>
        <end position="38"/>
    </location>
</feature>